<dbReference type="InterPro" id="IPR027417">
    <property type="entry name" value="P-loop_NTPase"/>
</dbReference>
<dbReference type="CDD" id="cd00198">
    <property type="entry name" value="vWFA"/>
    <property type="match status" value="1"/>
</dbReference>
<reference evidence="3 4" key="1">
    <citation type="journal article" name="Sci. Rep.">
        <title>Telomere-to-telomere assembled and centromere annotated genomes of the two main subspecies of the button mushroom Agaricus bisporus reveal especially polymorphic chromosome ends.</title>
        <authorList>
            <person name="Sonnenberg A.S.M."/>
            <person name="Sedaghat-Telgerd N."/>
            <person name="Lavrijssen B."/>
            <person name="Ohm R.A."/>
            <person name="Hendrickx P.M."/>
            <person name="Scholtmeijer K."/>
            <person name="Baars J.J.P."/>
            <person name="van Peer A."/>
        </authorList>
    </citation>
    <scope>NUCLEOTIDE SEQUENCE [LARGE SCALE GENOMIC DNA]</scope>
    <source>
        <strain evidence="3 4">H119_p4</strain>
    </source>
</reference>
<dbReference type="Proteomes" id="UP000629468">
    <property type="component" value="Unassembled WGS sequence"/>
</dbReference>
<feature type="compositionally biased region" description="Polar residues" evidence="1">
    <location>
        <begin position="97"/>
        <end position="107"/>
    </location>
</feature>
<feature type="compositionally biased region" description="Basic and acidic residues" evidence="1">
    <location>
        <begin position="114"/>
        <end position="127"/>
    </location>
</feature>
<dbReference type="SUPFAM" id="SSF53300">
    <property type="entry name" value="vWA-like"/>
    <property type="match status" value="1"/>
</dbReference>
<organism evidence="3 4">
    <name type="scientific">Agaricus bisporus var. burnettii</name>
    <dbReference type="NCBI Taxonomy" id="192524"/>
    <lineage>
        <taxon>Eukaryota</taxon>
        <taxon>Fungi</taxon>
        <taxon>Dikarya</taxon>
        <taxon>Basidiomycota</taxon>
        <taxon>Agaricomycotina</taxon>
        <taxon>Agaricomycetes</taxon>
        <taxon>Agaricomycetidae</taxon>
        <taxon>Agaricales</taxon>
        <taxon>Agaricineae</taxon>
        <taxon>Agaricaceae</taxon>
        <taxon>Agaricus</taxon>
    </lineage>
</organism>
<sequence>MPPCMWPALRASHPSSKHRVVSSDTWKRDRFSGVIPGHGRNVMNLYRSAKSLSFKRSSKSAAFFPSLSRMNPFAPKNLFNDGDPSSTPIIQVRTKNDASPSDAQSHAKSLFEPTRPHAEMEPDERRNASRSAFTRGQVPGAIERDNDSKKDIVKRIPHLYRVLDLISEQGSGGLVDKIIIAGEGLKDLINGLHPGACVTLTKVDFKALDSLSLRPVGVYGDRGEIIKFLSSLGVIDEKAAQLLLRSRDGYSGPNLRSGIYIARPPGSADALYAIYWPQDATWRDSAPSGPRRNRETFMRYLTKISDQIICLMSPDQSQAFVWDHDEKEDDVDTPLYEGEDEGNEDRLFTFEITQTNEQEEGVVSRPGFQFESPLMKFWGELESDEPARPPFLMRGETSQGFISIKVLPPHVQEDLARGLYNTFRLKELLHASNLLIECELEDDAIETLIDNGLMNMNACRQACFDWRGRKRETMKDVETKKGEIKAEMNTNSVNEDTAMGKELMAYLVGRVIDKYPTLDPERLSEGTVPVTRSELSQFKERFSHTLSACQAQDLVYNRRLSELDKKLPSVFQDRKRRVACVRVLAQKYHSDYDDEIVKKIIDEGSTRKPWASKNEGFWQRWWISSARPQAINDEDLKRDVTQFCDSLTDQEFLSNIDTYLKDEPLVEPAIRQAVDSIYDSLSSTLKRLFGELQPWLMKKRRDAVMVQVREQINAYQRDNRKSSAERFIQEINSVQIAEDDHSPTVVLKHFQVIAQPYRGPAFDIVAQRQLRIPSLLEYRINRFQIPTEERHNLQLDPLFIPTPSVNQSGSISFALPPDHQILYAQMLENDRVLLVVDDKSERFKVYFDSISSIGDALQNSRPRKVLFKHDKLGQDPLVSFDETRRLLVLCAPQKIVLHVFLFDEQFTSLQSWASPFELRDWYNNDETISHVCFVTGSEEVLLVDSRLQARIYSFVSQRFRPASISLPTMPASVMSSPDGACALLAFEVDGKRILSAYHWDTFGASEGINITLPGAHGSLAVTSFVNRPSVHLLMMDEEGGTCQSLALNITKKSSEFMFKEKGTKASVDVERSGNHVNNCLIDCFGDVWTRFPVVTAVTRQTMVSSATREPKRIVFVSDQDHSKYASYFADMVRTFEDQTKKPTDGQLRAISIDAKSYPNTTQNLRDTLLNCVSRFTAGQWFANLLCLLPIHIAVARDNRFVPLKDGVSSVEFEKSLLGADVGRIIDSLSFGWYESILRSYMADKPVKVVSSMGEQSVGKSFALNHLMDTSFAGSAMRTTEGVWMSITPTDDALLVALDFEGVHSIERSPQEDALLVLFNTAISNLVLFRNNFALSRDIADLFQSFQASSVILDPSANPSLFQSTLVIIIKDVVESDKREIVREFSLKFQKIVQEEQAANFISKLHAGRLNIIPWPVIESNKFYALFSTLKRRLDSQKITHNTAGEFLYNLKVLMAKLKANDWGAMSQSLAAHRAQALLAILPIALQYGLSEVGSTNEPLKSLDNDTVVDCPDLPVRLFLTSQAAGQIDREEVLTELKRTWDKYDLRNEMDETTWMDELTAYLNNVVRQRIAHVEEWVRINLQRFKTSNANVETLQRELMSSAVDLQANVDLCTTRLPSFIIAIPITSASTLVIMLMNILRRLKYANLPPVTTDHTSVSSIDTCAVNRVFTETRKAVKEIALRWLGMVMITFARLAGMPVENPVRSLSICRIRLNSFALERAPIHATRLMININSDHLHGLDTSAVHLCGEVHRCHALCVAGICEIDTQPVSIEATFTGRHETFQYTKYTQAAKRLPCVKLILVGQREHEGQHIHSLDSSPFHFCEIRCGNCGYYCTLPRGHSQQEHETSHGSMSRTRWSIDGPDGTVMELNGRRFGTNDEGAPMMCNLVCQSMGRHSHIDYCRSQGDQSCNGPDHEHIMARLAPNADRPKDWISHKLYWRRSGFKDPYSRDDQTTFAKCDAMCSGPEHAATATQPAQPSYCTLPIFHQPHTLDQLTGLGYVSNDGHLFSCKNPVVMQQAFHVIFVIDRSGSMCQNTPTPLPATPVTPTILRRHNDRLGAVYLSLHGFWKSRQTALINPGGRGQGQASSPRRDFHSVLLFNHSVTKSFENDFQRTPENLVQCLLQYEADGGTNYESAIIETEAVMRRHWNTERSPVIIFLSDGECGIADSRVRTLCRAAVSLGRPLSFHAVSFGPSNQSLRRMAQIAREVESSAPRDASLPANAHIESSYAEALDSVRLAETFLGIADSLKKPRGALLT</sequence>
<dbReference type="PANTHER" id="PTHR22796">
    <property type="entry name" value="URG4-RELATED"/>
    <property type="match status" value="1"/>
</dbReference>
<accession>A0A8H7C8B7</accession>
<dbReference type="Pfam" id="PF13519">
    <property type="entry name" value="VWA_2"/>
    <property type="match status" value="1"/>
</dbReference>
<dbReference type="Gene3D" id="3.40.50.410">
    <property type="entry name" value="von Willebrand factor, type A domain"/>
    <property type="match status" value="1"/>
</dbReference>
<dbReference type="SMART" id="SM00327">
    <property type="entry name" value="VWA"/>
    <property type="match status" value="1"/>
</dbReference>
<name>A0A8H7C8B7_AGABI</name>
<feature type="region of interest" description="Disordered" evidence="1">
    <location>
        <begin position="94"/>
        <end position="146"/>
    </location>
</feature>
<dbReference type="GO" id="GO:0005525">
    <property type="term" value="F:GTP binding"/>
    <property type="evidence" value="ECO:0007669"/>
    <property type="project" value="InterPro"/>
</dbReference>
<dbReference type="SUPFAM" id="SSF52540">
    <property type="entry name" value="P-loop containing nucleoside triphosphate hydrolases"/>
    <property type="match status" value="1"/>
</dbReference>
<evidence type="ECO:0000313" key="4">
    <source>
        <dbReference type="Proteomes" id="UP000629468"/>
    </source>
</evidence>
<evidence type="ECO:0000256" key="1">
    <source>
        <dbReference type="SAM" id="MobiDB-lite"/>
    </source>
</evidence>
<feature type="region of interest" description="Disordered" evidence="1">
    <location>
        <begin position="1844"/>
        <end position="1863"/>
    </location>
</feature>
<dbReference type="InterPro" id="IPR002035">
    <property type="entry name" value="VWF_A"/>
</dbReference>
<evidence type="ECO:0000313" key="3">
    <source>
        <dbReference type="EMBL" id="KAF7770355.1"/>
    </source>
</evidence>
<dbReference type="PANTHER" id="PTHR22796:SF1">
    <property type="entry name" value="VWFA DOMAIN-CONTAINING PROTEIN"/>
    <property type="match status" value="1"/>
</dbReference>
<protein>
    <recommendedName>
        <fullName evidence="2">VWFA domain-containing protein</fullName>
    </recommendedName>
</protein>
<proteinExistence type="predicted"/>
<dbReference type="GO" id="GO:0003924">
    <property type="term" value="F:GTPase activity"/>
    <property type="evidence" value="ECO:0007669"/>
    <property type="project" value="InterPro"/>
</dbReference>
<evidence type="ECO:0000259" key="2">
    <source>
        <dbReference type="PROSITE" id="PS50234"/>
    </source>
</evidence>
<comment type="caution">
    <text evidence="3">The sequence shown here is derived from an EMBL/GenBank/DDBJ whole genome shotgun (WGS) entry which is preliminary data.</text>
</comment>
<feature type="domain" description="VWFA" evidence="2">
    <location>
        <begin position="2021"/>
        <end position="2242"/>
    </location>
</feature>
<dbReference type="InterPro" id="IPR015894">
    <property type="entry name" value="Guanylate-bd_N"/>
</dbReference>
<dbReference type="EMBL" id="JABXXO010000009">
    <property type="protein sequence ID" value="KAF7770355.1"/>
    <property type="molecule type" value="Genomic_DNA"/>
</dbReference>
<dbReference type="PROSITE" id="PS50234">
    <property type="entry name" value="VWFA"/>
    <property type="match status" value="1"/>
</dbReference>
<dbReference type="Gene3D" id="3.40.50.300">
    <property type="entry name" value="P-loop containing nucleotide triphosphate hydrolases"/>
    <property type="match status" value="1"/>
</dbReference>
<dbReference type="Pfam" id="PF02263">
    <property type="entry name" value="GBP"/>
    <property type="match status" value="1"/>
</dbReference>
<dbReference type="InterPro" id="IPR036465">
    <property type="entry name" value="vWFA_dom_sf"/>
</dbReference>
<gene>
    <name evidence="3" type="ORF">Agabi119p4_6329</name>
</gene>